<evidence type="ECO:0000313" key="3">
    <source>
        <dbReference type="EMBL" id="MFA9479625.1"/>
    </source>
</evidence>
<dbReference type="Pfam" id="PF13563">
    <property type="entry name" value="2_5_RNA_ligase2"/>
    <property type="match status" value="1"/>
</dbReference>
<dbReference type="NCBIfam" id="TIGR02258">
    <property type="entry name" value="2_5_ligase"/>
    <property type="match status" value="1"/>
</dbReference>
<sequence>MATLRLFIAVPCTPSPGLRQVLAVLNEHRPALKPVSAEQLHVTLRFLGEQPESHVPAIARAMQQAVADAAVSKVTLPFHGLMALPPGGRRPPRTLCVGFKDAEPLQALSAALDHRLARLDPPIPAPGRPFRAHLTLARVKSPPRRGDDGATRVRDLLAQHASTNLGQLTVETVQLIASQLTPQGPVHRVLDAAPLPSSLDC</sequence>
<name>A0ABV4U7P2_9BACT</name>
<comment type="catalytic activity">
    <reaction evidence="2">
        <text>a 3'-end 2',3'-cyclophospho-ribonucleotide-RNA + H2O = a 3'-end 2'-phospho-ribonucleotide-RNA + H(+)</text>
        <dbReference type="Rhea" id="RHEA:11828"/>
        <dbReference type="Rhea" id="RHEA-COMP:10464"/>
        <dbReference type="Rhea" id="RHEA-COMP:17353"/>
        <dbReference type="ChEBI" id="CHEBI:15377"/>
        <dbReference type="ChEBI" id="CHEBI:15378"/>
        <dbReference type="ChEBI" id="CHEBI:83064"/>
        <dbReference type="ChEBI" id="CHEBI:173113"/>
        <dbReference type="EC" id="3.1.4.58"/>
    </reaction>
</comment>
<comment type="caution">
    <text evidence="3">The sequence shown here is derived from an EMBL/GenBank/DDBJ whole genome shotgun (WGS) entry which is preliminary data.</text>
</comment>
<feature type="short sequence motif" description="HXTX 2" evidence="2">
    <location>
        <begin position="133"/>
        <end position="136"/>
    </location>
</feature>
<protein>
    <recommendedName>
        <fullName evidence="2">RNA 2',3'-cyclic phosphodiesterase</fullName>
        <shortName evidence="2">RNA 2',3'-CPDase</shortName>
        <ecNumber evidence="2">3.1.4.58</ecNumber>
    </recommendedName>
</protein>
<keyword evidence="1 2" id="KW-0378">Hydrolase</keyword>
<dbReference type="PANTHER" id="PTHR35561:SF1">
    <property type="entry name" value="RNA 2',3'-CYCLIC PHOSPHODIESTERASE"/>
    <property type="match status" value="1"/>
</dbReference>
<feature type="short sequence motif" description="HXTX 1" evidence="2">
    <location>
        <begin position="41"/>
        <end position="44"/>
    </location>
</feature>
<dbReference type="Proteomes" id="UP001575105">
    <property type="component" value="Unassembled WGS sequence"/>
</dbReference>
<dbReference type="SUPFAM" id="SSF55144">
    <property type="entry name" value="LigT-like"/>
    <property type="match status" value="1"/>
</dbReference>
<comment type="function">
    <text evidence="2">Hydrolyzes RNA 2',3'-cyclic phosphodiester to an RNA 2'-phosphomonoester.</text>
</comment>
<dbReference type="Gene3D" id="3.90.1140.10">
    <property type="entry name" value="Cyclic phosphodiesterase"/>
    <property type="match status" value="1"/>
</dbReference>
<dbReference type="EMBL" id="JBGUBD010000010">
    <property type="protein sequence ID" value="MFA9479625.1"/>
    <property type="molecule type" value="Genomic_DNA"/>
</dbReference>
<dbReference type="EC" id="3.1.4.58" evidence="2"/>
<evidence type="ECO:0000256" key="1">
    <source>
        <dbReference type="ARBA" id="ARBA00022801"/>
    </source>
</evidence>
<gene>
    <name evidence="3" type="primary">thpR</name>
    <name evidence="3" type="ORF">ACERK3_15155</name>
</gene>
<evidence type="ECO:0000256" key="2">
    <source>
        <dbReference type="HAMAP-Rule" id="MF_01940"/>
    </source>
</evidence>
<keyword evidence="4" id="KW-1185">Reference proteome</keyword>
<feature type="active site" description="Proton donor" evidence="2">
    <location>
        <position position="41"/>
    </location>
</feature>
<dbReference type="PANTHER" id="PTHR35561">
    <property type="entry name" value="RNA 2',3'-CYCLIC PHOSPHODIESTERASE"/>
    <property type="match status" value="1"/>
</dbReference>
<feature type="active site" description="Proton acceptor" evidence="2">
    <location>
        <position position="133"/>
    </location>
</feature>
<comment type="similarity">
    <text evidence="2">Belongs to the 2H phosphoesterase superfamily. ThpR family.</text>
</comment>
<reference evidence="3 4" key="1">
    <citation type="submission" date="2024-08" db="EMBL/GenBank/DDBJ databases">
        <title>Whole-genome sequencing of halo(alkali)philic microorganisms from hypersaline lakes.</title>
        <authorList>
            <person name="Sorokin D.Y."/>
            <person name="Merkel A.Y."/>
            <person name="Messina E."/>
            <person name="Yakimov M."/>
        </authorList>
    </citation>
    <scope>NUCLEOTIDE SEQUENCE [LARGE SCALE GENOMIC DNA]</scope>
    <source>
        <strain evidence="3 4">AB-hyl4</strain>
    </source>
</reference>
<evidence type="ECO:0000313" key="4">
    <source>
        <dbReference type="Proteomes" id="UP001575105"/>
    </source>
</evidence>
<dbReference type="InterPro" id="IPR004175">
    <property type="entry name" value="RNA_CPDase"/>
</dbReference>
<dbReference type="InterPro" id="IPR009097">
    <property type="entry name" value="Cyclic_Pdiesterase"/>
</dbReference>
<dbReference type="HAMAP" id="MF_01940">
    <property type="entry name" value="RNA_CPDase"/>
    <property type="match status" value="1"/>
</dbReference>
<proteinExistence type="inferred from homology"/>
<accession>A0ABV4U7P2</accession>
<organism evidence="3 4">
    <name type="scientific">Natronomicrosphaera hydrolytica</name>
    <dbReference type="NCBI Taxonomy" id="3242702"/>
    <lineage>
        <taxon>Bacteria</taxon>
        <taxon>Pseudomonadati</taxon>
        <taxon>Planctomycetota</taxon>
        <taxon>Phycisphaerae</taxon>
        <taxon>Phycisphaerales</taxon>
        <taxon>Phycisphaeraceae</taxon>
        <taxon>Natronomicrosphaera</taxon>
    </lineage>
</organism>
<dbReference type="RefSeq" id="WP_425346550.1">
    <property type="nucleotide sequence ID" value="NZ_JBGUBD010000010.1"/>
</dbReference>